<dbReference type="EMBL" id="CP006936">
    <property type="protein sequence ID" value="AHC27780.1"/>
    <property type="molecule type" value="Genomic_DNA"/>
</dbReference>
<protein>
    <submittedName>
        <fullName evidence="2">Uncharacterized protein</fullName>
    </submittedName>
</protein>
<proteinExistence type="predicted"/>
<feature type="compositionally biased region" description="Basic and acidic residues" evidence="1">
    <location>
        <begin position="35"/>
        <end position="45"/>
    </location>
</feature>
<reference evidence="2 3" key="1">
    <citation type="journal article" date="2014" name="Genome Announc.">
        <title>Complete Genome Sequence of Sterol-Transforming Mycobacterium neoaurum Strain VKM Ac-1815D.</title>
        <authorList>
            <person name="Shtratnikova V.Y."/>
            <person name="Bragin E.Y."/>
            <person name="Dovbnya D.V."/>
            <person name="Pekov Y.A."/>
            <person name="Schelkunov M.I."/>
            <person name="Strizhov N."/>
            <person name="Ivashina T.V."/>
            <person name="Ashapkin V.V."/>
            <person name="Donova M.V."/>
        </authorList>
    </citation>
    <scope>NUCLEOTIDE SEQUENCE [LARGE SCALE GENOMIC DNA]</scope>
    <source>
        <strain evidence="2 3">VKM Ac-1815D</strain>
    </source>
</reference>
<feature type="compositionally biased region" description="Gly residues" evidence="1">
    <location>
        <begin position="1"/>
        <end position="22"/>
    </location>
</feature>
<organism evidence="2 3">
    <name type="scientific">Mycolicibacterium neoaurum VKM Ac-1815D</name>
    <dbReference type="NCBI Taxonomy" id="700508"/>
    <lineage>
        <taxon>Bacteria</taxon>
        <taxon>Bacillati</taxon>
        <taxon>Actinomycetota</taxon>
        <taxon>Actinomycetes</taxon>
        <taxon>Mycobacteriales</taxon>
        <taxon>Mycobacteriaceae</taxon>
        <taxon>Mycolicibacterium</taxon>
    </lineage>
</organism>
<dbReference type="Proteomes" id="UP000018763">
    <property type="component" value="Chromosome"/>
</dbReference>
<gene>
    <name evidence="2" type="ORF">D174_00555</name>
</gene>
<name>V5XH65_MYCNE</name>
<keyword evidence="3" id="KW-1185">Reference proteome</keyword>
<evidence type="ECO:0000256" key="1">
    <source>
        <dbReference type="SAM" id="MobiDB-lite"/>
    </source>
</evidence>
<accession>V5XH65</accession>
<evidence type="ECO:0000313" key="2">
    <source>
        <dbReference type="EMBL" id="AHC27780.1"/>
    </source>
</evidence>
<evidence type="ECO:0000313" key="3">
    <source>
        <dbReference type="Proteomes" id="UP000018763"/>
    </source>
</evidence>
<dbReference type="AlphaFoldDB" id="V5XH65"/>
<feature type="region of interest" description="Disordered" evidence="1">
    <location>
        <begin position="1"/>
        <end position="45"/>
    </location>
</feature>
<sequence>MGGGGMRGGGVAGFGGHVGGGRWPERRRISGAGSRGDRSEFTLRM</sequence>